<accession>A0ABT2BWF7</accession>
<comment type="caution">
    <text evidence="2">The sequence shown here is derived from an EMBL/GenBank/DDBJ whole genome shotgun (WGS) entry which is preliminary data.</text>
</comment>
<sequence length="250" mass="27093">MKVSAILFSLLLACQVLPVTMRTAAAQADTTGIARADFADQFGPERLRTDYQAAVARLRMLEGKRLAYTYDYVTNVALALTGANTVKTQSTISYAYDEKGRARIASSASGLERIVIADPTKQAVYLVCPERKEILRLKGAALESRSAPKFPDKSGAKTELGEKLIAGVKASGTRSETTIPAGAQGNEKPLVHTSETWYAPDLATIVYMQMSMPELGDFVMHVENLKFGDVPASTFALPEGYAIRDIALHE</sequence>
<evidence type="ECO:0008006" key="4">
    <source>
        <dbReference type="Google" id="ProtNLM"/>
    </source>
</evidence>
<reference evidence="2" key="1">
    <citation type="submission" date="2022-08" db="EMBL/GenBank/DDBJ databases">
        <title>Reclassification of Massilia species as members of the genera Telluria, Duganella, Pseudoduganella, Mokoshia gen. nov. and Zemynaea gen. nov. using orthogonal and non-orthogonal genome-based approaches.</title>
        <authorList>
            <person name="Bowman J.P."/>
        </authorList>
    </citation>
    <scope>NUCLEOTIDE SEQUENCE</scope>
    <source>
        <strain evidence="2">LMG 11547</strain>
    </source>
</reference>
<keyword evidence="3" id="KW-1185">Reference proteome</keyword>
<organism evidence="2 3">
    <name type="scientific">Telluria mixta</name>
    <dbReference type="NCBI Taxonomy" id="34071"/>
    <lineage>
        <taxon>Bacteria</taxon>
        <taxon>Pseudomonadati</taxon>
        <taxon>Pseudomonadota</taxon>
        <taxon>Betaproteobacteria</taxon>
        <taxon>Burkholderiales</taxon>
        <taxon>Oxalobacteraceae</taxon>
        <taxon>Telluria group</taxon>
        <taxon>Telluria</taxon>
    </lineage>
</organism>
<feature type="signal peptide" evidence="1">
    <location>
        <begin position="1"/>
        <end position="28"/>
    </location>
</feature>
<dbReference type="RefSeq" id="WP_259448609.1">
    <property type="nucleotide sequence ID" value="NZ_CP119520.1"/>
</dbReference>
<evidence type="ECO:0000313" key="2">
    <source>
        <dbReference type="EMBL" id="MCS0629470.1"/>
    </source>
</evidence>
<evidence type="ECO:0000256" key="1">
    <source>
        <dbReference type="SAM" id="SignalP"/>
    </source>
</evidence>
<evidence type="ECO:0000313" key="3">
    <source>
        <dbReference type="Proteomes" id="UP001165263"/>
    </source>
</evidence>
<feature type="chain" id="PRO_5045091970" description="DUF4412 domain-containing protein" evidence="1">
    <location>
        <begin position="29"/>
        <end position="250"/>
    </location>
</feature>
<dbReference type="Proteomes" id="UP001165263">
    <property type="component" value="Unassembled WGS sequence"/>
</dbReference>
<dbReference type="EMBL" id="JANUHC010000003">
    <property type="protein sequence ID" value="MCS0629470.1"/>
    <property type="molecule type" value="Genomic_DNA"/>
</dbReference>
<keyword evidence="1" id="KW-0732">Signal</keyword>
<gene>
    <name evidence="2" type="ORF">NX786_09005</name>
</gene>
<protein>
    <recommendedName>
        <fullName evidence="4">DUF4412 domain-containing protein</fullName>
    </recommendedName>
</protein>
<name>A0ABT2BWF7_9BURK</name>
<proteinExistence type="predicted"/>